<accession>A0A8J5YLK5</accession>
<reference evidence="1 2" key="1">
    <citation type="journal article" date="2021" name="bioRxiv">
        <title>The Gossypium anomalum genome as a resource for cotton improvement and evolutionary analysis of hybrid incompatibility.</title>
        <authorList>
            <person name="Grover C.E."/>
            <person name="Yuan D."/>
            <person name="Arick M.A."/>
            <person name="Miller E.R."/>
            <person name="Hu G."/>
            <person name="Peterson D.G."/>
            <person name="Wendel J.F."/>
            <person name="Udall J.A."/>
        </authorList>
    </citation>
    <scope>NUCLEOTIDE SEQUENCE [LARGE SCALE GENOMIC DNA]</scope>
    <source>
        <strain evidence="1">JFW-Udall</strain>
        <tissue evidence="1">Leaf</tissue>
    </source>
</reference>
<evidence type="ECO:0000313" key="2">
    <source>
        <dbReference type="Proteomes" id="UP000701853"/>
    </source>
</evidence>
<dbReference type="AlphaFoldDB" id="A0A8J5YLK5"/>
<name>A0A8J5YLK5_9ROSI</name>
<protein>
    <submittedName>
        <fullName evidence="1">Uncharacterized protein</fullName>
    </submittedName>
</protein>
<dbReference type="Proteomes" id="UP000701853">
    <property type="component" value="Chromosome 5"/>
</dbReference>
<dbReference type="EMBL" id="JAHUZN010000005">
    <property type="protein sequence ID" value="KAG8492258.1"/>
    <property type="molecule type" value="Genomic_DNA"/>
</dbReference>
<gene>
    <name evidence="1" type="ORF">CXB51_009930</name>
</gene>
<dbReference type="OrthoDB" id="1750221at2759"/>
<keyword evidence="2" id="KW-1185">Reference proteome</keyword>
<comment type="caution">
    <text evidence="1">The sequence shown here is derived from an EMBL/GenBank/DDBJ whole genome shotgun (WGS) entry which is preliminary data.</text>
</comment>
<organism evidence="1 2">
    <name type="scientific">Gossypium anomalum</name>
    <dbReference type="NCBI Taxonomy" id="47600"/>
    <lineage>
        <taxon>Eukaryota</taxon>
        <taxon>Viridiplantae</taxon>
        <taxon>Streptophyta</taxon>
        <taxon>Embryophyta</taxon>
        <taxon>Tracheophyta</taxon>
        <taxon>Spermatophyta</taxon>
        <taxon>Magnoliopsida</taxon>
        <taxon>eudicotyledons</taxon>
        <taxon>Gunneridae</taxon>
        <taxon>Pentapetalae</taxon>
        <taxon>rosids</taxon>
        <taxon>malvids</taxon>
        <taxon>Malvales</taxon>
        <taxon>Malvaceae</taxon>
        <taxon>Malvoideae</taxon>
        <taxon>Gossypium</taxon>
    </lineage>
</organism>
<sequence>MALGVEVAEFNWDLSLRAQSRRALSMNSVWLREETAGRIKGNKDVNFIEENFSWMAGNKNQGCGQSIDPVLGISLEGSSVFLNSNGEKLITIPVLTEMEHDLEEGVLNW</sequence>
<proteinExistence type="predicted"/>
<evidence type="ECO:0000313" key="1">
    <source>
        <dbReference type="EMBL" id="KAG8492258.1"/>
    </source>
</evidence>